<feature type="signal peptide" evidence="1">
    <location>
        <begin position="1"/>
        <end position="25"/>
    </location>
</feature>
<dbReference type="Proteomes" id="UP000252085">
    <property type="component" value="Unassembled WGS sequence"/>
</dbReference>
<accession>A0A367RCR9</accession>
<feature type="chain" id="PRO_5016596814" description="SLH domain-containing protein" evidence="1">
    <location>
        <begin position="26"/>
        <end position="133"/>
    </location>
</feature>
<comment type="caution">
    <text evidence="2">The sequence shown here is derived from an EMBL/GenBank/DDBJ whole genome shotgun (WGS) entry which is preliminary data.</text>
</comment>
<keyword evidence="1" id="KW-0732">Signal</keyword>
<protein>
    <recommendedName>
        <fullName evidence="4">SLH domain-containing protein</fullName>
    </recommendedName>
</protein>
<evidence type="ECO:0000313" key="2">
    <source>
        <dbReference type="EMBL" id="RCJ34308.1"/>
    </source>
</evidence>
<gene>
    <name evidence="2" type="ORF">A6769_22880</name>
</gene>
<sequence>MKFTTLLNSALIIASMAFMPRIAGAQTVNNNNGGGQINTDINSNTLRKNPTDTKYLQPFNIAFLAYQGYLKEQGIPSGGTLLFKYQTGYLTAKDVVQAAIRANKLPAKVLNDQGYVNAVELQMKSFGDTNDSQ</sequence>
<evidence type="ECO:0008006" key="4">
    <source>
        <dbReference type="Google" id="ProtNLM"/>
    </source>
</evidence>
<dbReference type="EMBL" id="LXQE01000156">
    <property type="protein sequence ID" value="RCJ34308.1"/>
    <property type="molecule type" value="Genomic_DNA"/>
</dbReference>
<proteinExistence type="predicted"/>
<evidence type="ECO:0000313" key="3">
    <source>
        <dbReference type="Proteomes" id="UP000252085"/>
    </source>
</evidence>
<reference evidence="3" key="1">
    <citation type="submission" date="2016-04" db="EMBL/GenBank/DDBJ databases">
        <authorList>
            <person name="Tabuchi Yagui T.R."/>
        </authorList>
    </citation>
    <scope>NUCLEOTIDE SEQUENCE [LARGE SCALE GENOMIC DNA]</scope>
</reference>
<organism evidence="2 3">
    <name type="scientific">Nostoc punctiforme NIES-2108</name>
    <dbReference type="NCBI Taxonomy" id="1356359"/>
    <lineage>
        <taxon>Bacteria</taxon>
        <taxon>Bacillati</taxon>
        <taxon>Cyanobacteriota</taxon>
        <taxon>Cyanophyceae</taxon>
        <taxon>Nostocales</taxon>
        <taxon>Nostocaceae</taxon>
        <taxon>Nostoc</taxon>
    </lineage>
</organism>
<name>A0A367RCR9_NOSPU</name>
<dbReference type="AlphaFoldDB" id="A0A367RCR9"/>
<evidence type="ECO:0000256" key="1">
    <source>
        <dbReference type="SAM" id="SignalP"/>
    </source>
</evidence>